<name>A0A1W1CIB1_9ZZZZ</name>
<evidence type="ECO:0000313" key="2">
    <source>
        <dbReference type="EMBL" id="SFV65519.1"/>
    </source>
</evidence>
<dbReference type="AlphaFoldDB" id="A0A1W1CIB1"/>
<evidence type="ECO:0000256" key="1">
    <source>
        <dbReference type="SAM" id="Phobius"/>
    </source>
</evidence>
<sequence>MRLNDRTLGFVINFLLGVAWAAVLIGAASSFFSFYHTSFLFAVLSALMGTLPGMAAILVLEHIITGKERLSELQKQTELLKELVEQNK</sequence>
<keyword evidence="1" id="KW-0472">Membrane</keyword>
<organism evidence="2">
    <name type="scientific">hydrothermal vent metagenome</name>
    <dbReference type="NCBI Taxonomy" id="652676"/>
    <lineage>
        <taxon>unclassified sequences</taxon>
        <taxon>metagenomes</taxon>
        <taxon>ecological metagenomes</taxon>
    </lineage>
</organism>
<proteinExistence type="predicted"/>
<dbReference type="EMBL" id="FPHL01000040">
    <property type="protein sequence ID" value="SFV65519.1"/>
    <property type="molecule type" value="Genomic_DNA"/>
</dbReference>
<feature type="transmembrane region" description="Helical" evidence="1">
    <location>
        <begin position="38"/>
        <end position="60"/>
    </location>
</feature>
<reference evidence="2" key="1">
    <citation type="submission" date="2016-10" db="EMBL/GenBank/DDBJ databases">
        <authorList>
            <person name="de Groot N.N."/>
        </authorList>
    </citation>
    <scope>NUCLEOTIDE SEQUENCE</scope>
</reference>
<keyword evidence="1" id="KW-1133">Transmembrane helix</keyword>
<keyword evidence="1" id="KW-0812">Transmembrane</keyword>
<accession>A0A1W1CIB1</accession>
<protein>
    <submittedName>
        <fullName evidence="2">Uncharacterized protein</fullName>
    </submittedName>
</protein>
<feature type="transmembrane region" description="Helical" evidence="1">
    <location>
        <begin position="7"/>
        <end position="32"/>
    </location>
</feature>
<gene>
    <name evidence="2" type="ORF">MNB_SV-10-571</name>
</gene>